<keyword evidence="1" id="KW-1133">Transmembrane helix</keyword>
<keyword evidence="1" id="KW-0812">Transmembrane</keyword>
<dbReference type="HOGENOM" id="CLU_2185960_0_0_1"/>
<gene>
    <name evidence="2" type="ORF">VCUG_02460</name>
</gene>
<dbReference type="VEuPathDB" id="MicrosporidiaDB:VCUG_02460"/>
<dbReference type="GeneID" id="19880322"/>
<evidence type="ECO:0000256" key="1">
    <source>
        <dbReference type="SAM" id="Phobius"/>
    </source>
</evidence>
<protein>
    <submittedName>
        <fullName evidence="2">Uncharacterized protein</fullName>
    </submittedName>
</protein>
<keyword evidence="1" id="KW-0472">Membrane</keyword>
<feature type="transmembrane region" description="Helical" evidence="1">
    <location>
        <begin position="74"/>
        <end position="99"/>
    </location>
</feature>
<dbReference type="Proteomes" id="UP000011081">
    <property type="component" value="Unassembled WGS sequence"/>
</dbReference>
<accession>L2GRN8</accession>
<proteinExistence type="predicted"/>
<organism evidence="2 3">
    <name type="scientific">Vavraia culicis (isolate floridensis)</name>
    <name type="common">Microsporidian parasite</name>
    <dbReference type="NCBI Taxonomy" id="948595"/>
    <lineage>
        <taxon>Eukaryota</taxon>
        <taxon>Fungi</taxon>
        <taxon>Fungi incertae sedis</taxon>
        <taxon>Microsporidia</taxon>
        <taxon>Pleistophoridae</taxon>
        <taxon>Vavraia</taxon>
    </lineage>
</organism>
<dbReference type="AlphaFoldDB" id="L2GRN8"/>
<keyword evidence="3" id="KW-1185">Reference proteome</keyword>
<name>L2GRN8_VAVCU</name>
<dbReference type="EMBL" id="GL877468">
    <property type="protein sequence ID" value="ELA46042.1"/>
    <property type="molecule type" value="Genomic_DNA"/>
</dbReference>
<dbReference type="RefSeq" id="XP_008075468.1">
    <property type="nucleotide sequence ID" value="XM_008077277.1"/>
</dbReference>
<evidence type="ECO:0000313" key="2">
    <source>
        <dbReference type="EMBL" id="ELA46042.1"/>
    </source>
</evidence>
<sequence>MANYLLTNYIKAQTIKLSWYYRVQAWWCVVSYTTLVIFSQLYLLAWVCDIISVVGHRVYGDNTHYVSIMECNSVLHTSLTLLGLTILHFRASIVVVKLIRMSFLSTSKN</sequence>
<feature type="transmembrane region" description="Helical" evidence="1">
    <location>
        <begin position="25"/>
        <end position="54"/>
    </location>
</feature>
<evidence type="ECO:0000313" key="3">
    <source>
        <dbReference type="Proteomes" id="UP000011081"/>
    </source>
</evidence>
<dbReference type="InParanoid" id="L2GRN8"/>
<reference evidence="3" key="1">
    <citation type="submission" date="2011-03" db="EMBL/GenBank/DDBJ databases">
        <title>The genome sequence of Vavraia culicis strain floridensis.</title>
        <authorList>
            <consortium name="The Broad Institute Genome Sequencing Platform"/>
            <person name="Cuomo C."/>
            <person name="Becnel J."/>
            <person name="Sanscrainte N."/>
            <person name="Young S.K."/>
            <person name="Zeng Q."/>
            <person name="Gargeya S."/>
            <person name="Fitzgerald M."/>
            <person name="Haas B."/>
            <person name="Abouelleil A."/>
            <person name="Alvarado L."/>
            <person name="Arachchi H.M."/>
            <person name="Berlin A."/>
            <person name="Chapman S.B."/>
            <person name="Gearin G."/>
            <person name="Goldberg J."/>
            <person name="Griggs A."/>
            <person name="Gujja S."/>
            <person name="Hansen M."/>
            <person name="Heiman D."/>
            <person name="Howarth C."/>
            <person name="Larimer J."/>
            <person name="Lui A."/>
            <person name="MacDonald P.J.P."/>
            <person name="McCowen C."/>
            <person name="Montmayeur A."/>
            <person name="Murphy C."/>
            <person name="Neiman D."/>
            <person name="Pearson M."/>
            <person name="Priest M."/>
            <person name="Roberts A."/>
            <person name="Saif S."/>
            <person name="Shea T."/>
            <person name="Sisk P."/>
            <person name="Stolte C."/>
            <person name="Sykes S."/>
            <person name="Wortman J."/>
            <person name="Nusbaum C."/>
            <person name="Birren B."/>
        </authorList>
    </citation>
    <scope>NUCLEOTIDE SEQUENCE [LARGE SCALE GENOMIC DNA]</scope>
    <source>
        <strain evidence="3">floridensis</strain>
    </source>
</reference>